<sequence length="378" mass="43662">MIREEMSYAKIVKRGNSMKEKKGFDQEMERTEDEQENRGGDAVKASEVEDNDWHEITAILKAEDDQYARNSLVAEVINFDLLQMIYEMPRIEGMLNVKNYSVDHRLASVDVFGVPINFWNQEVFEEIARVREFSFKVRVIEDPSCSLSLTPKATSDDHDQRSDDEWSELGYEKGGMDMGVDRIGSINCWEAMEGRVRSDEFGSFETVRISNQVPVEVEELVNRMEIQKNMEERSLGTQMPHRPWAEKPISLSSSKNDTVSRPKSPTKVNFEAPKVPDLNDSPISSGFFPFVKNVDDVNDEFDLGDEEIIEQTIADEIEKKIRNRRKAPKQGRADSQNRKETRSERNSEGGRKIPDGKKLLKQLNWGRNWALSWERTWI</sequence>
<proteinExistence type="predicted"/>
<organism evidence="1 2">
    <name type="scientific">Cichorium intybus</name>
    <name type="common">Chicory</name>
    <dbReference type="NCBI Taxonomy" id="13427"/>
    <lineage>
        <taxon>Eukaryota</taxon>
        <taxon>Viridiplantae</taxon>
        <taxon>Streptophyta</taxon>
        <taxon>Embryophyta</taxon>
        <taxon>Tracheophyta</taxon>
        <taxon>Spermatophyta</taxon>
        <taxon>Magnoliopsida</taxon>
        <taxon>eudicotyledons</taxon>
        <taxon>Gunneridae</taxon>
        <taxon>Pentapetalae</taxon>
        <taxon>asterids</taxon>
        <taxon>campanulids</taxon>
        <taxon>Asterales</taxon>
        <taxon>Asteraceae</taxon>
        <taxon>Cichorioideae</taxon>
        <taxon>Cichorieae</taxon>
        <taxon>Cichoriinae</taxon>
        <taxon>Cichorium</taxon>
    </lineage>
</organism>
<gene>
    <name evidence="1" type="ORF">L2E82_38584</name>
</gene>
<evidence type="ECO:0000313" key="2">
    <source>
        <dbReference type="Proteomes" id="UP001055811"/>
    </source>
</evidence>
<dbReference type="EMBL" id="CM042015">
    <property type="protein sequence ID" value="KAI3708959.1"/>
    <property type="molecule type" value="Genomic_DNA"/>
</dbReference>
<dbReference type="Proteomes" id="UP001055811">
    <property type="component" value="Linkage Group LG07"/>
</dbReference>
<name>A0ACB9AFF8_CICIN</name>
<reference evidence="1 2" key="2">
    <citation type="journal article" date="2022" name="Mol. Ecol. Resour.">
        <title>The genomes of chicory, endive, great burdock and yacon provide insights into Asteraceae paleo-polyploidization history and plant inulin production.</title>
        <authorList>
            <person name="Fan W."/>
            <person name="Wang S."/>
            <person name="Wang H."/>
            <person name="Wang A."/>
            <person name="Jiang F."/>
            <person name="Liu H."/>
            <person name="Zhao H."/>
            <person name="Xu D."/>
            <person name="Zhang Y."/>
        </authorList>
    </citation>
    <scope>NUCLEOTIDE SEQUENCE [LARGE SCALE GENOMIC DNA]</scope>
    <source>
        <strain evidence="2">cv. Punajuju</strain>
        <tissue evidence="1">Leaves</tissue>
    </source>
</reference>
<keyword evidence="2" id="KW-1185">Reference proteome</keyword>
<accession>A0ACB9AFF8</accession>
<protein>
    <submittedName>
        <fullName evidence="1">Uncharacterized protein</fullName>
    </submittedName>
</protein>
<comment type="caution">
    <text evidence="1">The sequence shown here is derived from an EMBL/GenBank/DDBJ whole genome shotgun (WGS) entry which is preliminary data.</text>
</comment>
<evidence type="ECO:0000313" key="1">
    <source>
        <dbReference type="EMBL" id="KAI3708959.1"/>
    </source>
</evidence>
<reference evidence="2" key="1">
    <citation type="journal article" date="2022" name="Mol. Ecol. Resour.">
        <title>The genomes of chicory, endive, great burdock and yacon provide insights into Asteraceae palaeo-polyploidization history and plant inulin production.</title>
        <authorList>
            <person name="Fan W."/>
            <person name="Wang S."/>
            <person name="Wang H."/>
            <person name="Wang A."/>
            <person name="Jiang F."/>
            <person name="Liu H."/>
            <person name="Zhao H."/>
            <person name="Xu D."/>
            <person name="Zhang Y."/>
        </authorList>
    </citation>
    <scope>NUCLEOTIDE SEQUENCE [LARGE SCALE GENOMIC DNA]</scope>
    <source>
        <strain evidence="2">cv. Punajuju</strain>
    </source>
</reference>